<evidence type="ECO:0000313" key="2">
    <source>
        <dbReference type="EMBL" id="RLU25123.1"/>
    </source>
</evidence>
<proteinExistence type="predicted"/>
<organism evidence="2 3">
    <name type="scientific">Ooceraea biroi</name>
    <name type="common">Clonal raider ant</name>
    <name type="synonym">Cerapachys biroi</name>
    <dbReference type="NCBI Taxonomy" id="2015173"/>
    <lineage>
        <taxon>Eukaryota</taxon>
        <taxon>Metazoa</taxon>
        <taxon>Ecdysozoa</taxon>
        <taxon>Arthropoda</taxon>
        <taxon>Hexapoda</taxon>
        <taxon>Insecta</taxon>
        <taxon>Pterygota</taxon>
        <taxon>Neoptera</taxon>
        <taxon>Endopterygota</taxon>
        <taxon>Hymenoptera</taxon>
        <taxon>Apocrita</taxon>
        <taxon>Aculeata</taxon>
        <taxon>Formicoidea</taxon>
        <taxon>Formicidae</taxon>
        <taxon>Dorylinae</taxon>
        <taxon>Ooceraea</taxon>
    </lineage>
</organism>
<dbReference type="EMBL" id="QOIP01000003">
    <property type="protein sequence ID" value="RLU25123.1"/>
    <property type="molecule type" value="Genomic_DNA"/>
</dbReference>
<dbReference type="PANTHER" id="PTHR47163:SF2">
    <property type="entry name" value="SI:DKEY-17M8.2"/>
    <property type="match status" value="1"/>
</dbReference>
<dbReference type="OrthoDB" id="10052789at2759"/>
<dbReference type="Proteomes" id="UP000279307">
    <property type="component" value="Chromosome 3"/>
</dbReference>
<dbReference type="PANTHER" id="PTHR47163">
    <property type="entry name" value="DDE_TNP_IS1595 DOMAIN-CONTAINING PROTEIN"/>
    <property type="match status" value="1"/>
</dbReference>
<accession>A0A3L8DY24</accession>
<sequence length="343" mass="39751">MDCEGCTLKLKSFLRICDDQQQLLEFLKSHDVIQKSVICSSCGEPATFDNRKLKWRCQKTKKVKKGHKIQKISCSFSITIRKGTWFENANISIEAACTLIGYFVTMNPPRQKFLETELEMSSRSIVDWCNFIREALLSWSIENSKQIGGPNCIVEIDEAKFGKRKYHRGRVIDGQWLFGGFERESKELFVIAVPDKSTATLLSVIKTNVLPGTTIMSDCWKAYNCLDTEGFQHLTVNHNYNFVDPDTGTHTQNIERIWREVRANIPRYGRSEYHMDSYIAGFYFKRKYPDHTQRFHQIFNIISLDNKLKQNNATGLKSVLFRTKIGPFKGYHIFLTLKDLARL</sequence>
<comment type="caution">
    <text evidence="2">The sequence shown here is derived from an EMBL/GenBank/DDBJ whole genome shotgun (WGS) entry which is preliminary data.</text>
</comment>
<reference evidence="2 3" key="1">
    <citation type="journal article" date="2018" name="Genome Res.">
        <title>The genomic architecture and molecular evolution of ant odorant receptors.</title>
        <authorList>
            <person name="McKenzie S.K."/>
            <person name="Kronauer D.J.C."/>
        </authorList>
    </citation>
    <scope>NUCLEOTIDE SEQUENCE [LARGE SCALE GENOMIC DNA]</scope>
    <source>
        <strain evidence="2">Clonal line C1</strain>
    </source>
</reference>
<dbReference type="AlphaFoldDB" id="A0A3L8DY24"/>
<dbReference type="InterPro" id="IPR024445">
    <property type="entry name" value="Tnp_ISXO2-like"/>
</dbReference>
<evidence type="ECO:0000259" key="1">
    <source>
        <dbReference type="SMART" id="SM01126"/>
    </source>
</evidence>
<protein>
    <recommendedName>
        <fullName evidence="1">ISXO2-like transposase domain-containing protein</fullName>
    </recommendedName>
</protein>
<dbReference type="Pfam" id="PF12762">
    <property type="entry name" value="DDE_Tnp_IS1595"/>
    <property type="match status" value="1"/>
</dbReference>
<dbReference type="NCBIfam" id="NF033547">
    <property type="entry name" value="transpos_IS1595"/>
    <property type="match status" value="1"/>
</dbReference>
<dbReference type="SMART" id="SM01126">
    <property type="entry name" value="DDE_Tnp_IS1595"/>
    <property type="match status" value="1"/>
</dbReference>
<feature type="domain" description="ISXO2-like transposase" evidence="1">
    <location>
        <begin position="146"/>
        <end position="287"/>
    </location>
</feature>
<evidence type="ECO:0000313" key="3">
    <source>
        <dbReference type="Proteomes" id="UP000279307"/>
    </source>
</evidence>
<dbReference type="InterPro" id="IPR053164">
    <property type="entry name" value="IS1016-like_transposase"/>
</dbReference>
<gene>
    <name evidence="2" type="ORF">DMN91_003215</name>
</gene>
<name>A0A3L8DY24_OOCBI</name>